<proteinExistence type="predicted"/>
<dbReference type="InterPro" id="IPR000182">
    <property type="entry name" value="GNAT_dom"/>
</dbReference>
<sequence>MKVQICENELIKVETEDFQFFSETRIVEIPRRIVLNFFDDEFVGFVSFNMRYFNRNAYITYYVKKEKRGKGYGKKILKYSIDYAFEEMNMNRLTAEVYEYNEVSIKLLEKFGFKKEGRLKKAKFHNGRYYDIFIYGLLKNERV</sequence>
<reference evidence="2 3" key="1">
    <citation type="submission" date="2014-02" db="EMBL/GenBank/DDBJ databases">
        <title>Diversity of Thermotogales isolates from hydrothermal vents.</title>
        <authorList>
            <person name="Haverkamp T.H.A."/>
            <person name="Lossouarn J."/>
            <person name="Geslin C."/>
            <person name="Nesbo C.L."/>
        </authorList>
    </citation>
    <scope>NUCLEOTIDE SEQUENCE [LARGE SCALE GENOMIC DNA]</scope>
    <source>
        <strain evidence="2 3">431</strain>
    </source>
</reference>
<gene>
    <name evidence="2" type="ORF">BW47_01410</name>
</gene>
<dbReference type="PROSITE" id="PS51186">
    <property type="entry name" value="GNAT"/>
    <property type="match status" value="1"/>
</dbReference>
<protein>
    <submittedName>
        <fullName evidence="2">GCN5 family acetyltransferase</fullName>
    </submittedName>
</protein>
<dbReference type="CDD" id="cd04301">
    <property type="entry name" value="NAT_SF"/>
    <property type="match status" value="1"/>
</dbReference>
<feature type="domain" description="N-acetyltransferase" evidence="1">
    <location>
        <begin position="1"/>
        <end position="135"/>
    </location>
</feature>
<keyword evidence="3" id="KW-1185">Reference proteome</keyword>
<evidence type="ECO:0000259" key="1">
    <source>
        <dbReference type="PROSITE" id="PS51186"/>
    </source>
</evidence>
<dbReference type="PANTHER" id="PTHR43415:SF5">
    <property type="entry name" value="ACETYLTRANSFERASE"/>
    <property type="match status" value="1"/>
</dbReference>
<evidence type="ECO:0000313" key="2">
    <source>
        <dbReference type="EMBL" id="APT73330.1"/>
    </source>
</evidence>
<dbReference type="Proteomes" id="UP000185490">
    <property type="component" value="Chromosome"/>
</dbReference>
<dbReference type="RefSeq" id="WP_012056494.1">
    <property type="nucleotide sequence ID" value="NZ_CP007389.1"/>
</dbReference>
<dbReference type="InterPro" id="IPR016181">
    <property type="entry name" value="Acyl_CoA_acyltransferase"/>
</dbReference>
<dbReference type="EMBL" id="CP007389">
    <property type="protein sequence ID" value="APT73330.1"/>
    <property type="molecule type" value="Genomic_DNA"/>
</dbReference>
<dbReference type="SUPFAM" id="SSF55729">
    <property type="entry name" value="Acyl-CoA N-acyltransferases (Nat)"/>
    <property type="match status" value="1"/>
</dbReference>
<dbReference type="Gene3D" id="3.40.630.30">
    <property type="match status" value="1"/>
</dbReference>
<name>A0ABM6GCU9_9BACT</name>
<organism evidence="2 3">
    <name type="scientific">Thermosipho melanesiensis</name>
    <dbReference type="NCBI Taxonomy" id="46541"/>
    <lineage>
        <taxon>Bacteria</taxon>
        <taxon>Thermotogati</taxon>
        <taxon>Thermotogota</taxon>
        <taxon>Thermotogae</taxon>
        <taxon>Thermotogales</taxon>
        <taxon>Fervidobacteriaceae</taxon>
        <taxon>Thermosipho</taxon>
    </lineage>
</organism>
<evidence type="ECO:0000313" key="3">
    <source>
        <dbReference type="Proteomes" id="UP000185490"/>
    </source>
</evidence>
<dbReference type="Pfam" id="PF00583">
    <property type="entry name" value="Acetyltransf_1"/>
    <property type="match status" value="1"/>
</dbReference>
<accession>A0ABM6GCU9</accession>
<dbReference type="PANTHER" id="PTHR43415">
    <property type="entry name" value="SPERMIDINE N(1)-ACETYLTRANSFERASE"/>
    <property type="match status" value="1"/>
</dbReference>